<dbReference type="Pfam" id="PF07331">
    <property type="entry name" value="TctB"/>
    <property type="match status" value="1"/>
</dbReference>
<accession>A0A1Q2HX79</accession>
<evidence type="ECO:0000313" key="3">
    <source>
        <dbReference type="EMBL" id="AQQ15439.1"/>
    </source>
</evidence>
<evidence type="ECO:0000256" key="1">
    <source>
        <dbReference type="SAM" id="Phobius"/>
    </source>
</evidence>
<evidence type="ECO:0000313" key="4">
    <source>
        <dbReference type="Proteomes" id="UP000217209"/>
    </source>
</evidence>
<gene>
    <name evidence="3" type="ORF">CGLAU_07420</name>
</gene>
<keyword evidence="1" id="KW-0812">Transmembrane</keyword>
<feature type="transmembrane region" description="Helical" evidence="1">
    <location>
        <begin position="32"/>
        <end position="49"/>
    </location>
</feature>
<reference evidence="3 4" key="1">
    <citation type="submission" date="2016-12" db="EMBL/GenBank/DDBJ databases">
        <authorList>
            <person name="Song W.-J."/>
            <person name="Kurnit D.M."/>
        </authorList>
    </citation>
    <scope>NUCLEOTIDE SEQUENCE [LARGE SCALE GENOMIC DNA]</scope>
    <source>
        <strain evidence="3 4">DSM 30827</strain>
    </source>
</reference>
<keyword evidence="4" id="KW-1185">Reference proteome</keyword>
<dbReference type="KEGG" id="cgv:CGLAU_07420"/>
<dbReference type="InterPro" id="IPR009936">
    <property type="entry name" value="DUF1468"/>
</dbReference>
<name>A0A1Q2HX79_9CORY</name>
<dbReference type="Proteomes" id="UP000217209">
    <property type="component" value="Chromosome"/>
</dbReference>
<keyword evidence="1" id="KW-0472">Membrane</keyword>
<sequence>MVGLLLILAAVLIFDASTWEVASTARPGPKFVPFIVAGALVVIAVAYAIDIFRKPIAIQPTVPESATELSVDMLHDLSRYEEASATSSTSEQFHSDWKTLLPVVFSFLAFVLILPYAGWVISAAALFWAIAYFLGSTRPVFDIWIALIVSSSVQLIFGGVLGLNLPAGIFGGL</sequence>
<protein>
    <submittedName>
        <fullName evidence="3">Tripartite tricarboxylate transporter TctB family protein</fullName>
    </submittedName>
</protein>
<keyword evidence="1" id="KW-1133">Transmembrane helix</keyword>
<feature type="domain" description="DUF1468" evidence="2">
    <location>
        <begin position="2"/>
        <end position="166"/>
    </location>
</feature>
<dbReference type="EMBL" id="CP019688">
    <property type="protein sequence ID" value="AQQ15439.1"/>
    <property type="molecule type" value="Genomic_DNA"/>
</dbReference>
<feature type="transmembrane region" description="Helical" evidence="1">
    <location>
        <begin position="100"/>
        <end position="131"/>
    </location>
</feature>
<proteinExistence type="predicted"/>
<feature type="transmembrane region" description="Helical" evidence="1">
    <location>
        <begin position="143"/>
        <end position="165"/>
    </location>
</feature>
<dbReference type="AlphaFoldDB" id="A0A1Q2HX79"/>
<evidence type="ECO:0000259" key="2">
    <source>
        <dbReference type="Pfam" id="PF07331"/>
    </source>
</evidence>
<organism evidence="3 4">
    <name type="scientific">Corynebacterium glaucum</name>
    <dbReference type="NCBI Taxonomy" id="187491"/>
    <lineage>
        <taxon>Bacteria</taxon>
        <taxon>Bacillati</taxon>
        <taxon>Actinomycetota</taxon>
        <taxon>Actinomycetes</taxon>
        <taxon>Mycobacteriales</taxon>
        <taxon>Corynebacteriaceae</taxon>
        <taxon>Corynebacterium</taxon>
    </lineage>
</organism>